<proteinExistence type="predicted"/>
<evidence type="ECO:0000313" key="2">
    <source>
        <dbReference type="Proteomes" id="UP000005707"/>
    </source>
</evidence>
<sequence length="556" mass="63939">MIYKYTYDSDGNIERIKVGKNVRKQRTVKTDLCITGPDGTEECIKKIQYYTATVWLDQYEYEYDSLNQLIREDISLTGAEDSTTIYEYDHHANLTSKIIYEYQPHVLKENLTNNTRIKEFTYVYKTDEDVQNGGWKDQLKSVTVTEYSNSSNNESYSMTYDHQGNPETYKDYDLEWFGRQLETIKIKDTSTTYVSYKYNDSGFRTSKTVGNVTTNYFLEGDSVLYESDGSYEIYFTYDVDGQLISFYYDENKDDHVRGHEYYYIRNIQGDIVKIVDDSGDVLVEYKYDAWGNILDTVDNTDFDLAKMNPYRYRGYHYDEETGWYYLNSRYYNPEIGRFINADDSQILLMTRGEVLSHNLYAYSMNNPVMMVDPSGYWPNWNNIGEGIGLVILGVGAVAVGVATLPFGGGLTVVAGVTILAGVGTTAFGLAEIGEGLTDYNVIRDTVFNGDQSNYDLTKDIFQYTAIVGSTICSAYGISHTSVINTRSTPRTHNANSAVFNRQSNVLTYYGKNAKMKYSVGFFEKGHQWIHWYTELRHSKPINNVLKFIWEMAKRGF</sequence>
<dbReference type="InterPro" id="IPR050708">
    <property type="entry name" value="T6SS_VgrG/RHS"/>
</dbReference>
<dbReference type="InParanoid" id="U2DTE6"/>
<organism evidence="1 2">
    <name type="scientific">Haloplasma contractile SSD-17B</name>
    <dbReference type="NCBI Taxonomy" id="1033810"/>
    <lineage>
        <taxon>Bacteria</taxon>
        <taxon>Bacillati</taxon>
        <taxon>Mycoplasmatota</taxon>
        <taxon>Mollicutes</taxon>
        <taxon>Haloplasmatales</taxon>
        <taxon>Haloplasmataceae</taxon>
        <taxon>Haloplasma</taxon>
    </lineage>
</organism>
<dbReference type="EMBL" id="AFNU02000008">
    <property type="protein sequence ID" value="ERJ11757.1"/>
    <property type="molecule type" value="Genomic_DNA"/>
</dbReference>
<dbReference type="AlphaFoldDB" id="U2DTE6"/>
<dbReference type="Proteomes" id="UP000005707">
    <property type="component" value="Unassembled WGS sequence"/>
</dbReference>
<reference evidence="1 2" key="1">
    <citation type="journal article" date="2011" name="J. Bacteriol.">
        <title>Genome sequence of Haloplasma contractile, an unusual contractile bacterium from a deep-sea anoxic brine lake.</title>
        <authorList>
            <person name="Antunes A."/>
            <person name="Alam I."/>
            <person name="El Dorry H."/>
            <person name="Siam R."/>
            <person name="Robertson A."/>
            <person name="Bajic V.B."/>
            <person name="Stingl U."/>
        </authorList>
    </citation>
    <scope>NUCLEOTIDE SEQUENCE [LARGE SCALE GENOMIC DNA]</scope>
    <source>
        <strain evidence="1 2">SSD-17B</strain>
    </source>
</reference>
<accession>U2DTE6</accession>
<dbReference type="Gene3D" id="2.180.10.10">
    <property type="entry name" value="RHS repeat-associated core"/>
    <property type="match status" value="1"/>
</dbReference>
<dbReference type="PANTHER" id="PTHR32305">
    <property type="match status" value="1"/>
</dbReference>
<dbReference type="RefSeq" id="WP_008825373.1">
    <property type="nucleotide sequence ID" value="NZ_AFNU02000008.1"/>
</dbReference>
<dbReference type="PANTHER" id="PTHR32305:SF17">
    <property type="entry name" value="TRNA NUCLEASE WAPA"/>
    <property type="match status" value="1"/>
</dbReference>
<reference evidence="1 2" key="2">
    <citation type="journal article" date="2013" name="PLoS ONE">
        <title>INDIGO - INtegrated Data Warehouse of MIcrobial GenOmes with Examples from the Red Sea Extremophiles.</title>
        <authorList>
            <person name="Alam I."/>
            <person name="Antunes A."/>
            <person name="Kamau A.A."/>
            <person name="Ba Alawi W."/>
            <person name="Kalkatawi M."/>
            <person name="Stingl U."/>
            <person name="Bajic V.B."/>
        </authorList>
    </citation>
    <scope>NUCLEOTIDE SEQUENCE [LARGE SCALE GENOMIC DNA]</scope>
    <source>
        <strain evidence="1 2">SSD-17B</strain>
    </source>
</reference>
<comment type="caution">
    <text evidence="1">The sequence shown here is derived from an EMBL/GenBank/DDBJ whole genome shotgun (WGS) entry which is preliminary data.</text>
</comment>
<protein>
    <submittedName>
        <fullName evidence="1">Cell wall associated protein</fullName>
    </submittedName>
</protein>
<dbReference type="STRING" id="1033810.HLPCO_002240"/>
<gene>
    <name evidence="1" type="ORF">HLPCO_002240</name>
</gene>
<name>U2DTE6_9MOLU</name>
<keyword evidence="2" id="KW-1185">Reference proteome</keyword>
<dbReference type="NCBIfam" id="TIGR03696">
    <property type="entry name" value="Rhs_assc_core"/>
    <property type="match status" value="1"/>
</dbReference>
<dbReference type="eggNOG" id="COG3209">
    <property type="taxonomic scope" value="Bacteria"/>
</dbReference>
<dbReference type="OrthoDB" id="9815752at2"/>
<evidence type="ECO:0000313" key="1">
    <source>
        <dbReference type="EMBL" id="ERJ11757.1"/>
    </source>
</evidence>
<dbReference type="InterPro" id="IPR022385">
    <property type="entry name" value="Rhs_assc_core"/>
</dbReference>